<evidence type="ECO:0000313" key="3">
    <source>
        <dbReference type="Proteomes" id="UP000320209"/>
    </source>
</evidence>
<name>A0A543A7B8_9ACTN</name>
<feature type="region of interest" description="Disordered" evidence="1">
    <location>
        <begin position="1"/>
        <end position="28"/>
    </location>
</feature>
<proteinExistence type="predicted"/>
<comment type="caution">
    <text evidence="2">The sequence shown here is derived from an EMBL/GenBank/DDBJ whole genome shotgun (WGS) entry which is preliminary data.</text>
</comment>
<evidence type="ECO:0000313" key="2">
    <source>
        <dbReference type="EMBL" id="TQL68487.1"/>
    </source>
</evidence>
<gene>
    <name evidence="2" type="ORF">FB381_2377</name>
</gene>
<feature type="compositionally biased region" description="Low complexity" evidence="1">
    <location>
        <begin position="10"/>
        <end position="22"/>
    </location>
</feature>
<organism evidence="2 3">
    <name type="scientific">Nocardioides albertanoniae</name>
    <dbReference type="NCBI Taxonomy" id="1175486"/>
    <lineage>
        <taxon>Bacteria</taxon>
        <taxon>Bacillati</taxon>
        <taxon>Actinomycetota</taxon>
        <taxon>Actinomycetes</taxon>
        <taxon>Propionibacteriales</taxon>
        <taxon>Nocardioidaceae</taxon>
        <taxon>Nocardioides</taxon>
    </lineage>
</organism>
<protein>
    <submittedName>
        <fullName evidence="2">Uncharacterized protein</fullName>
    </submittedName>
</protein>
<dbReference type="EMBL" id="VFOV01000001">
    <property type="protein sequence ID" value="TQL68487.1"/>
    <property type="molecule type" value="Genomic_DNA"/>
</dbReference>
<evidence type="ECO:0000256" key="1">
    <source>
        <dbReference type="SAM" id="MobiDB-lite"/>
    </source>
</evidence>
<sequence>MDAQASDPLSPAGSTPAASATGEPPRSRYADLSREELADVVRELLLIGQLIDRSGMAWCISAFGREEMVQIAIVEWAAASPIYTRRMQRALGYAPEVDGQGDVPTIFKGLQLDIGAPPQFMDFRYTVHDARHGEFHLDHCGALMDVEPMGEAYVRGMCHDIEDPTFDATAIATHPRAQVRPIHRPPRAPADRTPHCRWSVVIDDTHPEAVAVPELAVNERSRAAGLELAPIDAAEDGAADYSGPLVSDLDLGAFSRSALVRIADEVCLQMALLDRGFTLALEPRVSSPDQLVEIRRKQLIGVAGIAAARLARVLDLSPDPAGALRLLALHPMLNPAAYVTVRVDEASLVVRPSAADDDGAWVSLIGPEWTAPLQAAVHALDPHLDVEVRPIEDGWRVEVVRRAEPAPEAAEVAVVRFSTGADFDFEPRRSLPITPV</sequence>
<reference evidence="2 3" key="1">
    <citation type="submission" date="2019-06" db="EMBL/GenBank/DDBJ databases">
        <title>Sequencing the genomes of 1000 actinobacteria strains.</title>
        <authorList>
            <person name="Klenk H.-P."/>
        </authorList>
    </citation>
    <scope>NUCLEOTIDE SEQUENCE [LARGE SCALE GENOMIC DNA]</scope>
    <source>
        <strain evidence="2 3">DSM 25218</strain>
    </source>
</reference>
<dbReference type="AlphaFoldDB" id="A0A543A7B8"/>
<keyword evidence="3" id="KW-1185">Reference proteome</keyword>
<accession>A0A543A7B8</accession>
<dbReference type="Proteomes" id="UP000320209">
    <property type="component" value="Unassembled WGS sequence"/>
</dbReference>